<comment type="caution">
    <text evidence="2">The sequence shown here is derived from an EMBL/GenBank/DDBJ whole genome shotgun (WGS) entry which is preliminary data.</text>
</comment>
<dbReference type="Proteomes" id="UP000029387">
    <property type="component" value="Unassembled WGS sequence"/>
</dbReference>
<keyword evidence="3" id="KW-1185">Reference proteome</keyword>
<protein>
    <submittedName>
        <fullName evidence="2">Uncharacterized protein</fullName>
    </submittedName>
</protein>
<evidence type="ECO:0000313" key="3">
    <source>
        <dbReference type="Proteomes" id="UP000029387"/>
    </source>
</evidence>
<name>A0A087S2D4_9ARCH</name>
<dbReference type="AlphaFoldDB" id="A0A087S2D4"/>
<proteinExistence type="predicted"/>
<evidence type="ECO:0000256" key="1">
    <source>
        <dbReference type="SAM" id="MobiDB-lite"/>
    </source>
</evidence>
<accession>A0A087S2D4</accession>
<organism evidence="2 3">
    <name type="scientific">Marine Group I thaumarchaeote SCGC AAA799-P11</name>
    <dbReference type="NCBI Taxonomy" id="1502295"/>
    <lineage>
        <taxon>Archaea</taxon>
        <taxon>Nitrososphaerota</taxon>
        <taxon>Marine Group I</taxon>
    </lineage>
</organism>
<feature type="region of interest" description="Disordered" evidence="1">
    <location>
        <begin position="1"/>
        <end position="32"/>
    </location>
</feature>
<sequence>MPIRKKGKHQRRADQSAKRRRIKHAKAGKPKS</sequence>
<reference evidence="2 3" key="1">
    <citation type="submission" date="2014-06" db="EMBL/GenBank/DDBJ databases">
        <authorList>
            <person name="Ngugi D.K."/>
            <person name="Blom J."/>
            <person name="Alam I."/>
            <person name="Rashid M."/>
            <person name="Baalawi W."/>
            <person name="Zhang G."/>
            <person name="Hikmawan T."/>
            <person name="Guan Y."/>
            <person name="Antunes A."/>
            <person name="Siam R."/>
            <person name="El-Dorry H."/>
            <person name="Bajic V."/>
            <person name="Stingl U."/>
        </authorList>
    </citation>
    <scope>NUCLEOTIDE SEQUENCE [LARGE SCALE GENOMIC DNA]</scope>
    <source>
        <strain evidence="2">SCGC AAA799-P11</strain>
    </source>
</reference>
<feature type="compositionally biased region" description="Basic residues" evidence="1">
    <location>
        <begin position="1"/>
        <end position="11"/>
    </location>
</feature>
<evidence type="ECO:0000313" key="2">
    <source>
        <dbReference type="EMBL" id="KFM19888.1"/>
    </source>
</evidence>
<dbReference type="EMBL" id="JOSZ01000004">
    <property type="protein sequence ID" value="KFM19888.1"/>
    <property type="molecule type" value="Genomic_DNA"/>
</dbReference>
<gene>
    <name evidence="2" type="ORF">AAA799P11_00427</name>
</gene>
<feature type="compositionally biased region" description="Basic residues" evidence="1">
    <location>
        <begin position="18"/>
        <end position="32"/>
    </location>
</feature>